<organism evidence="4 5">
    <name type="scientific">Cytobacillus spartinae</name>
    <dbReference type="NCBI Taxonomy" id="3299023"/>
    <lineage>
        <taxon>Bacteria</taxon>
        <taxon>Bacillati</taxon>
        <taxon>Bacillota</taxon>
        <taxon>Bacilli</taxon>
        <taxon>Bacillales</taxon>
        <taxon>Bacillaceae</taxon>
        <taxon>Cytobacillus</taxon>
    </lineage>
</organism>
<dbReference type="Pfam" id="PF07228">
    <property type="entry name" value="SpoIIE"/>
    <property type="match status" value="1"/>
</dbReference>
<protein>
    <submittedName>
        <fullName evidence="4">PP2C family protein-serine/threonine phosphatase</fullName>
        <ecNumber evidence="4">3.1.3.16</ecNumber>
    </submittedName>
</protein>
<dbReference type="Proteomes" id="UP001601059">
    <property type="component" value="Unassembled WGS sequence"/>
</dbReference>
<proteinExistence type="predicted"/>
<comment type="caution">
    <text evidence="4">The sequence shown here is derived from an EMBL/GenBank/DDBJ whole genome shotgun (WGS) entry which is preliminary data.</text>
</comment>
<dbReference type="PANTHER" id="PTHR43156:SF14">
    <property type="entry name" value="PHOSPHOSERINE PHOSPHATASE RSBP"/>
    <property type="match status" value="1"/>
</dbReference>
<dbReference type="SMART" id="SM00331">
    <property type="entry name" value="PP2C_SIG"/>
    <property type="match status" value="1"/>
</dbReference>
<dbReference type="EC" id="3.1.3.16" evidence="4"/>
<keyword evidence="1 4" id="KW-0378">Hydrolase</keyword>
<keyword evidence="2" id="KW-0175">Coiled coil</keyword>
<sequence>MAIYLLNTNPSEIKVMKEILYREHEEVYLVNLESLIVNSGPSRIKPSSLLIFKGKLFGETIQRALQFCRYHQLPLLAITNKASFYEDVSVTPDLLFDVVSEPTDTELLLRVRLLLTYQKEVNRRIKKEKELEKAINALTEELEFAKRIQQLVLPNEFTRDDIKIRAIYEPSELLSGDLYYWTKIAPHEYGLILIDVSGHGVHAALVSMAMRSLFPGLFKRVKNPSIIAKELNEHMLKMFEQIGKEKYVTSYFTAFIMYVNTQERKISYVNAGHQPGLLLQNGKLSSLEKGMVPIGLIHEPQIECETIFYEAPGKLLLFTDGLIETPYSLKANYLEDVKNYLFTYEHKDEQHMLEKILSDRKKLAPVSDDICAIALTVL</sequence>
<evidence type="ECO:0000256" key="1">
    <source>
        <dbReference type="ARBA" id="ARBA00022801"/>
    </source>
</evidence>
<dbReference type="InterPro" id="IPR001932">
    <property type="entry name" value="PPM-type_phosphatase-like_dom"/>
</dbReference>
<evidence type="ECO:0000313" key="4">
    <source>
        <dbReference type="EMBL" id="MFE8703013.1"/>
    </source>
</evidence>
<dbReference type="InterPro" id="IPR052016">
    <property type="entry name" value="Bact_Sigma-Reg"/>
</dbReference>
<evidence type="ECO:0000313" key="5">
    <source>
        <dbReference type="Proteomes" id="UP001601059"/>
    </source>
</evidence>
<evidence type="ECO:0000259" key="3">
    <source>
        <dbReference type="SMART" id="SM00331"/>
    </source>
</evidence>
<reference evidence="4 5" key="1">
    <citation type="submission" date="2024-08" db="EMBL/GenBank/DDBJ databases">
        <title>Two novel Cytobacillus novel species.</title>
        <authorList>
            <person name="Liu G."/>
        </authorList>
    </citation>
    <scope>NUCLEOTIDE SEQUENCE [LARGE SCALE GENOMIC DNA]</scope>
    <source>
        <strain evidence="4 5">FJAT-54145</strain>
    </source>
</reference>
<dbReference type="EMBL" id="JBIACK010000012">
    <property type="protein sequence ID" value="MFE8703013.1"/>
    <property type="molecule type" value="Genomic_DNA"/>
</dbReference>
<accession>A0ABW6KJH4</accession>
<keyword evidence="5" id="KW-1185">Reference proteome</keyword>
<dbReference type="InterPro" id="IPR036457">
    <property type="entry name" value="PPM-type-like_dom_sf"/>
</dbReference>
<feature type="coiled-coil region" evidence="2">
    <location>
        <begin position="121"/>
        <end position="148"/>
    </location>
</feature>
<dbReference type="RefSeq" id="WP_389363174.1">
    <property type="nucleotide sequence ID" value="NZ_JBIACK010000012.1"/>
</dbReference>
<dbReference type="SUPFAM" id="SSF81606">
    <property type="entry name" value="PP2C-like"/>
    <property type="match status" value="1"/>
</dbReference>
<evidence type="ECO:0000256" key="2">
    <source>
        <dbReference type="SAM" id="Coils"/>
    </source>
</evidence>
<name>A0ABW6KJH4_9BACI</name>
<feature type="domain" description="PPM-type phosphatase" evidence="3">
    <location>
        <begin position="159"/>
        <end position="377"/>
    </location>
</feature>
<dbReference type="GO" id="GO:0004722">
    <property type="term" value="F:protein serine/threonine phosphatase activity"/>
    <property type="evidence" value="ECO:0007669"/>
    <property type="project" value="UniProtKB-EC"/>
</dbReference>
<gene>
    <name evidence="4" type="ORF">ACFYKX_20600</name>
</gene>
<dbReference type="Gene3D" id="3.60.40.10">
    <property type="entry name" value="PPM-type phosphatase domain"/>
    <property type="match status" value="1"/>
</dbReference>
<dbReference type="PANTHER" id="PTHR43156">
    <property type="entry name" value="STAGE II SPORULATION PROTEIN E-RELATED"/>
    <property type="match status" value="1"/>
</dbReference>